<evidence type="ECO:0000256" key="7">
    <source>
        <dbReference type="RuleBase" id="RU363032"/>
    </source>
</evidence>
<feature type="transmembrane region" description="Helical" evidence="7">
    <location>
        <begin position="262"/>
        <end position="281"/>
    </location>
</feature>
<evidence type="ECO:0000259" key="8">
    <source>
        <dbReference type="PROSITE" id="PS50928"/>
    </source>
</evidence>
<protein>
    <submittedName>
        <fullName evidence="9">ABC transporter permease</fullName>
    </submittedName>
</protein>
<name>A0A198A3G3_9BACL</name>
<dbReference type="InterPro" id="IPR000515">
    <property type="entry name" value="MetI-like"/>
</dbReference>
<comment type="subcellular location">
    <subcellularLocation>
        <location evidence="1 7">Cell membrane</location>
        <topology evidence="1 7">Multi-pass membrane protein</topology>
    </subcellularLocation>
</comment>
<keyword evidence="6 7" id="KW-0472">Membrane</keyword>
<dbReference type="OrthoDB" id="9810086at2"/>
<dbReference type="GO" id="GO:0055085">
    <property type="term" value="P:transmembrane transport"/>
    <property type="evidence" value="ECO:0007669"/>
    <property type="project" value="InterPro"/>
</dbReference>
<dbReference type="AlphaFoldDB" id="A0A198A3G3"/>
<dbReference type="PROSITE" id="PS50928">
    <property type="entry name" value="ABC_TM1"/>
    <property type="match status" value="1"/>
</dbReference>
<keyword evidence="10" id="KW-1185">Reference proteome</keyword>
<evidence type="ECO:0000256" key="6">
    <source>
        <dbReference type="ARBA" id="ARBA00023136"/>
    </source>
</evidence>
<keyword evidence="3" id="KW-1003">Cell membrane</keyword>
<keyword evidence="2 7" id="KW-0813">Transport</keyword>
<dbReference type="EMBL" id="LYPB01000081">
    <property type="protein sequence ID" value="OAS15657.1"/>
    <property type="molecule type" value="Genomic_DNA"/>
</dbReference>
<evidence type="ECO:0000256" key="5">
    <source>
        <dbReference type="ARBA" id="ARBA00022989"/>
    </source>
</evidence>
<sequence>MSFVSSHKTKGDHAADVAIYTVLGLFALVTLFPLYYVAIVSITPYVEVMKNGGFVIWPEHVTFQAYKEIFSSPRIPQALKITVFITVVGTTLNLVVTTLLAYPLSKKSVPGRNFILMALVFTMIFSGGIIPLYILVRSLGLYDSVWALVIPGMVSTFNLLIVKTYFENLPAEVEEAARVDGCGELATLFRIVLPLSAPIMATIGLFYGVTHWNEYFKGIFYLSDKSLMPMQVVLRSMIQTPNVSTELSINSLVLDALPPETIKMAVVVVATLPLLIIYPFLQKYFVKGALLGSIKG</sequence>
<feature type="transmembrane region" description="Helical" evidence="7">
    <location>
        <begin position="146"/>
        <end position="166"/>
    </location>
</feature>
<evidence type="ECO:0000256" key="4">
    <source>
        <dbReference type="ARBA" id="ARBA00022692"/>
    </source>
</evidence>
<dbReference type="SUPFAM" id="SSF161098">
    <property type="entry name" value="MetI-like"/>
    <property type="match status" value="1"/>
</dbReference>
<evidence type="ECO:0000256" key="3">
    <source>
        <dbReference type="ARBA" id="ARBA00022475"/>
    </source>
</evidence>
<keyword evidence="5 7" id="KW-1133">Transmembrane helix</keyword>
<accession>A0A198A3G3</accession>
<feature type="transmembrane region" description="Helical" evidence="7">
    <location>
        <begin position="187"/>
        <end position="207"/>
    </location>
</feature>
<evidence type="ECO:0000256" key="2">
    <source>
        <dbReference type="ARBA" id="ARBA00022448"/>
    </source>
</evidence>
<feature type="transmembrane region" description="Helical" evidence="7">
    <location>
        <begin position="17"/>
        <end position="39"/>
    </location>
</feature>
<feature type="transmembrane region" description="Helical" evidence="7">
    <location>
        <begin position="81"/>
        <end position="102"/>
    </location>
</feature>
<keyword evidence="4 7" id="KW-0812">Transmembrane</keyword>
<reference evidence="9 10" key="1">
    <citation type="submission" date="2016-05" db="EMBL/GenBank/DDBJ databases">
        <title>Paenibacillus sp. 1ZS3-15 nov., isolated from the rhizosphere soil.</title>
        <authorList>
            <person name="Zhang X.X."/>
            <person name="Zhang J."/>
        </authorList>
    </citation>
    <scope>NUCLEOTIDE SEQUENCE [LARGE SCALE GENOMIC DNA]</scope>
    <source>
        <strain evidence="9 10">1ZS3-15</strain>
    </source>
</reference>
<comment type="similarity">
    <text evidence="7">Belongs to the binding-protein-dependent transport system permease family.</text>
</comment>
<evidence type="ECO:0000313" key="9">
    <source>
        <dbReference type="EMBL" id="OAS15657.1"/>
    </source>
</evidence>
<evidence type="ECO:0000256" key="1">
    <source>
        <dbReference type="ARBA" id="ARBA00004651"/>
    </source>
</evidence>
<dbReference type="STRING" id="1850517.A8708_03475"/>
<dbReference type="CDD" id="cd06261">
    <property type="entry name" value="TM_PBP2"/>
    <property type="match status" value="1"/>
</dbReference>
<dbReference type="PANTHER" id="PTHR43744">
    <property type="entry name" value="ABC TRANSPORTER PERMEASE PROTEIN MG189-RELATED-RELATED"/>
    <property type="match status" value="1"/>
</dbReference>
<comment type="caution">
    <text evidence="9">The sequence shown here is derived from an EMBL/GenBank/DDBJ whole genome shotgun (WGS) entry which is preliminary data.</text>
</comment>
<evidence type="ECO:0000313" key="10">
    <source>
        <dbReference type="Proteomes" id="UP000078454"/>
    </source>
</evidence>
<feature type="domain" description="ABC transmembrane type-1" evidence="8">
    <location>
        <begin position="79"/>
        <end position="281"/>
    </location>
</feature>
<dbReference type="Pfam" id="PF00528">
    <property type="entry name" value="BPD_transp_1"/>
    <property type="match status" value="1"/>
</dbReference>
<dbReference type="InterPro" id="IPR035906">
    <property type="entry name" value="MetI-like_sf"/>
</dbReference>
<feature type="transmembrane region" description="Helical" evidence="7">
    <location>
        <begin position="114"/>
        <end position="134"/>
    </location>
</feature>
<dbReference type="PANTHER" id="PTHR43744:SF9">
    <property type="entry name" value="POLYGALACTURONAN_RHAMNOGALACTURONAN TRANSPORT SYSTEM PERMEASE PROTEIN YTCP"/>
    <property type="match status" value="1"/>
</dbReference>
<gene>
    <name evidence="9" type="ORF">A8708_03475</name>
</gene>
<dbReference type="RefSeq" id="WP_068667933.1">
    <property type="nucleotide sequence ID" value="NZ_LYPB01000081.1"/>
</dbReference>
<dbReference type="Proteomes" id="UP000078454">
    <property type="component" value="Unassembled WGS sequence"/>
</dbReference>
<dbReference type="GO" id="GO:0005886">
    <property type="term" value="C:plasma membrane"/>
    <property type="evidence" value="ECO:0007669"/>
    <property type="project" value="UniProtKB-SubCell"/>
</dbReference>
<proteinExistence type="inferred from homology"/>
<organism evidence="9 10">
    <name type="scientific">Paenibacillus oryzisoli</name>
    <dbReference type="NCBI Taxonomy" id="1850517"/>
    <lineage>
        <taxon>Bacteria</taxon>
        <taxon>Bacillati</taxon>
        <taxon>Bacillota</taxon>
        <taxon>Bacilli</taxon>
        <taxon>Bacillales</taxon>
        <taxon>Paenibacillaceae</taxon>
        <taxon>Paenibacillus</taxon>
    </lineage>
</organism>
<dbReference type="Gene3D" id="1.10.3720.10">
    <property type="entry name" value="MetI-like"/>
    <property type="match status" value="1"/>
</dbReference>